<evidence type="ECO:0008006" key="4">
    <source>
        <dbReference type="Google" id="ProtNLM"/>
    </source>
</evidence>
<evidence type="ECO:0000313" key="2">
    <source>
        <dbReference type="EMBL" id="GAA4973407.1"/>
    </source>
</evidence>
<dbReference type="SUPFAM" id="SSF46785">
    <property type="entry name" value="Winged helix' DNA-binding domain"/>
    <property type="match status" value="1"/>
</dbReference>
<dbReference type="EMBL" id="BAABHS010000015">
    <property type="protein sequence ID" value="GAA4973407.1"/>
    <property type="molecule type" value="Genomic_DNA"/>
</dbReference>
<dbReference type="Gene3D" id="1.10.10.10">
    <property type="entry name" value="Winged helix-like DNA-binding domain superfamily/Winged helix DNA-binding domain"/>
    <property type="match status" value="1"/>
</dbReference>
<feature type="compositionally biased region" description="Basic and acidic residues" evidence="1">
    <location>
        <begin position="32"/>
        <end position="41"/>
    </location>
</feature>
<feature type="region of interest" description="Disordered" evidence="1">
    <location>
        <begin position="1"/>
        <end position="41"/>
    </location>
</feature>
<name>A0ABP9HL99_9ACTN</name>
<gene>
    <name evidence="2" type="ORF">GCM10023205_44850</name>
</gene>
<dbReference type="RefSeq" id="WP_345677399.1">
    <property type="nucleotide sequence ID" value="NZ_BAABHS010000015.1"/>
</dbReference>
<reference evidence="3" key="1">
    <citation type="journal article" date="2019" name="Int. J. Syst. Evol. Microbiol.">
        <title>The Global Catalogue of Microorganisms (GCM) 10K type strain sequencing project: providing services to taxonomists for standard genome sequencing and annotation.</title>
        <authorList>
            <consortium name="The Broad Institute Genomics Platform"/>
            <consortium name="The Broad Institute Genome Sequencing Center for Infectious Disease"/>
            <person name="Wu L."/>
            <person name="Ma J."/>
        </authorList>
    </citation>
    <scope>NUCLEOTIDE SEQUENCE [LARGE SCALE GENOMIC DNA]</scope>
    <source>
        <strain evidence="3">JCM 17986</strain>
    </source>
</reference>
<keyword evidence="3" id="KW-1185">Reference proteome</keyword>
<sequence length="181" mass="19468">MSGDVLDRPESRRGGRGGTRDDADGTAQTLGENRDERREESVETLRYALNGFLAAVRSERAGRSAAADSPQVRRHRILVTLADELDLDPATLATVVGLPLPQVSAMLEALGREGLVEGVRPGRGRGGTVARLTPAGLRALDELDTGFRRHWEATVADLPDEDLRTAARVISRLTGVIVPAR</sequence>
<proteinExistence type="predicted"/>
<organism evidence="2 3">
    <name type="scientific">Yinghuangia aomiensis</name>
    <dbReference type="NCBI Taxonomy" id="676205"/>
    <lineage>
        <taxon>Bacteria</taxon>
        <taxon>Bacillati</taxon>
        <taxon>Actinomycetota</taxon>
        <taxon>Actinomycetes</taxon>
        <taxon>Kitasatosporales</taxon>
        <taxon>Streptomycetaceae</taxon>
        <taxon>Yinghuangia</taxon>
    </lineage>
</organism>
<accession>A0ABP9HL99</accession>
<comment type="caution">
    <text evidence="2">The sequence shown here is derived from an EMBL/GenBank/DDBJ whole genome shotgun (WGS) entry which is preliminary data.</text>
</comment>
<dbReference type="InterPro" id="IPR036388">
    <property type="entry name" value="WH-like_DNA-bd_sf"/>
</dbReference>
<feature type="compositionally biased region" description="Basic and acidic residues" evidence="1">
    <location>
        <begin position="1"/>
        <end position="23"/>
    </location>
</feature>
<dbReference type="InterPro" id="IPR036390">
    <property type="entry name" value="WH_DNA-bd_sf"/>
</dbReference>
<dbReference type="Proteomes" id="UP001500466">
    <property type="component" value="Unassembled WGS sequence"/>
</dbReference>
<evidence type="ECO:0000256" key="1">
    <source>
        <dbReference type="SAM" id="MobiDB-lite"/>
    </source>
</evidence>
<protein>
    <recommendedName>
        <fullName evidence="4">DNA-binding transcriptional regulator, MarR family</fullName>
    </recommendedName>
</protein>
<evidence type="ECO:0000313" key="3">
    <source>
        <dbReference type="Proteomes" id="UP001500466"/>
    </source>
</evidence>